<evidence type="ECO:0000313" key="2">
    <source>
        <dbReference type="Proteomes" id="UP000682204"/>
    </source>
</evidence>
<gene>
    <name evidence="1" type="ORF">KIH16_08635</name>
</gene>
<organism evidence="1 2">
    <name type="scientific">Aminirod propionatiphilus</name>
    <dbReference type="NCBI Taxonomy" id="3415223"/>
    <lineage>
        <taxon>Bacteria</taxon>
        <taxon>Thermotogati</taxon>
        <taxon>Synergistota</taxon>
        <taxon>Synergistia</taxon>
        <taxon>Synergistales</taxon>
        <taxon>Aminiphilaceae</taxon>
        <taxon>Aminirod</taxon>
    </lineage>
</organism>
<sequence length="353" mass="40799">MGDKDRAFRNFLSDKVLFFQFLRRFLRFGTLEGVGLEDIELENVSFISQELVARESDVLYRIRRGGKETYVYILVEHQSSVDHLMPFRLLAYMVRIWERCVEEAGSKSRRKSYLLPPVIPVVFYDGMQKWTVASTFVEKVENGDAFAGFVPNFSYHLMVLGKRTSEELLAFRDALGGLLYLANPSKEEDLSMTVRRLLEYRKLLPPEEREILSRHFAGYLTILAKREGVDLSGMAEEIASEEEAEKMVTYVQREIRKIRKEGRLEGREEGRMEGRQEGRMEGRQEGRQEGRMEGRQEGRMEGRQEAMQESARKVLESARKMLSRGFDAAQVADVLDLPLEQVRALAESEGEKD</sequence>
<protein>
    <submittedName>
        <fullName evidence="1">Rpn family recombination-promoting nuclease/putative transposase</fullName>
    </submittedName>
</protein>
<keyword evidence="2" id="KW-1185">Reference proteome</keyword>
<name>A0ACD1DSY6_9BACT</name>
<accession>A0ACD1DSY6</accession>
<dbReference type="EMBL" id="CP074691">
    <property type="protein sequence ID" value="QVL35271.1"/>
    <property type="molecule type" value="Genomic_DNA"/>
</dbReference>
<reference evidence="1" key="1">
    <citation type="submission" date="2021-05" db="EMBL/GenBank/DDBJ databases">
        <title>An isolated secondary fermenter in methanogenic hydrocarbon-degrading communities.</title>
        <authorList>
            <person name="Liu Y.-F."/>
            <person name="Liu Z.-l."/>
        </authorList>
    </citation>
    <scope>NUCLEOTIDE SEQUENCE</scope>
    <source>
        <strain evidence="1">L-13</strain>
    </source>
</reference>
<proteinExistence type="predicted"/>
<evidence type="ECO:0000313" key="1">
    <source>
        <dbReference type="EMBL" id="QVL35271.1"/>
    </source>
</evidence>
<dbReference type="Proteomes" id="UP000682204">
    <property type="component" value="Chromosome"/>
</dbReference>